<protein>
    <recommendedName>
        <fullName evidence="9">Membrane fusion protein biotin-lipoyl like domain-containing protein</fullName>
    </recommendedName>
</protein>
<dbReference type="GO" id="GO:0055085">
    <property type="term" value="P:transmembrane transport"/>
    <property type="evidence" value="ECO:0007669"/>
    <property type="project" value="InterPro"/>
</dbReference>
<gene>
    <name evidence="7" type="ORF">SOIL9_74240</name>
</gene>
<dbReference type="EMBL" id="LR593886">
    <property type="protein sequence ID" value="VTS02715.1"/>
    <property type="molecule type" value="Genomic_DNA"/>
</dbReference>
<dbReference type="SUPFAM" id="SSF111369">
    <property type="entry name" value="HlyD-like secretion proteins"/>
    <property type="match status" value="2"/>
</dbReference>
<keyword evidence="4" id="KW-0472">Membrane</keyword>
<dbReference type="InterPro" id="IPR058634">
    <property type="entry name" value="AaeA-lik-b-barrel"/>
</dbReference>
<feature type="region of interest" description="Disordered" evidence="3">
    <location>
        <begin position="1"/>
        <end position="31"/>
    </location>
</feature>
<evidence type="ECO:0000256" key="3">
    <source>
        <dbReference type="SAM" id="MobiDB-lite"/>
    </source>
</evidence>
<evidence type="ECO:0000256" key="4">
    <source>
        <dbReference type="SAM" id="Phobius"/>
    </source>
</evidence>
<keyword evidence="2" id="KW-0175">Coiled coil</keyword>
<feature type="domain" description="p-hydroxybenzoic acid efflux pump subunit AaeA-like beta-barrel" evidence="6">
    <location>
        <begin position="371"/>
        <end position="461"/>
    </location>
</feature>
<keyword evidence="4" id="KW-1133">Transmembrane helix</keyword>
<dbReference type="PANTHER" id="PTHR30386:SF19">
    <property type="entry name" value="MULTIDRUG EXPORT PROTEIN EMRA-RELATED"/>
    <property type="match status" value="1"/>
</dbReference>
<feature type="coiled-coil region" evidence="2">
    <location>
        <begin position="122"/>
        <end position="174"/>
    </location>
</feature>
<dbReference type="Pfam" id="PF25963">
    <property type="entry name" value="Beta-barrel_AAEA"/>
    <property type="match status" value="1"/>
</dbReference>
<dbReference type="GO" id="GO:0030313">
    <property type="term" value="C:cell envelope"/>
    <property type="evidence" value="ECO:0007669"/>
    <property type="project" value="UniProtKB-SubCell"/>
</dbReference>
<dbReference type="RefSeq" id="WP_232069925.1">
    <property type="nucleotide sequence ID" value="NZ_LR593886.1"/>
</dbReference>
<feature type="transmembrane region" description="Helical" evidence="4">
    <location>
        <begin position="36"/>
        <end position="57"/>
    </location>
</feature>
<feature type="domain" description="Multidrug resistance protein MdtA-like barrel-sandwich hybrid" evidence="5">
    <location>
        <begin position="78"/>
        <end position="362"/>
    </location>
</feature>
<sequence length="495" mass="53944">MSTSASPAPEQPGAQKTTEAPHPTAPSAHPRHGKRWIIGAVVLVVLVVGVVLAVPTIETALNTVSTDDAYVNGHVTFVAPRVSGQVKRVLVDDNVRVKTGDLLVELDPEPYQIQVNIKRAALTAAEADQRAAESEVRGLLAQLRGQRWKLQTTMEQVDNQIALLNARVSALRSKEAIQVRAKSDFTRVKETFEKGVGSKQEYDAAVESFGVSEAQVKQALQEVYEARVSLGLEPQPTKGALTDVPPDLNQTFSTVRQAVADLIRIAAQVGLPLSKSEATPKQVLDEFRARDAQRDVDRIFTALVPEAPAVKQSEAKLLQARRDLEQAELNLRYCRVVAEVDGVITRRNVNPGNNLQAGQQVLAIRSLTEIWIDANFKETQLTQLKIGQRVEVFADTYGSRRVFHGRITGFTYGTGSTLALLPAQNATGNFVKVVQRLPVRVELEDYDPEADTLYAGLSVTPYVYFKEAPTGPNAGRRLQELARSGAPTAPTGGKP</sequence>
<dbReference type="Proteomes" id="UP000464178">
    <property type="component" value="Chromosome"/>
</dbReference>
<dbReference type="InterPro" id="IPR050739">
    <property type="entry name" value="MFP"/>
</dbReference>
<name>A0A6P2DJR1_9BACT</name>
<organism evidence="7 8">
    <name type="scientific">Gemmata massiliana</name>
    <dbReference type="NCBI Taxonomy" id="1210884"/>
    <lineage>
        <taxon>Bacteria</taxon>
        <taxon>Pseudomonadati</taxon>
        <taxon>Planctomycetota</taxon>
        <taxon>Planctomycetia</taxon>
        <taxon>Gemmatales</taxon>
        <taxon>Gemmataceae</taxon>
        <taxon>Gemmata</taxon>
    </lineage>
</organism>
<accession>A0A6P2DJR1</accession>
<evidence type="ECO:0000259" key="6">
    <source>
        <dbReference type="Pfam" id="PF25963"/>
    </source>
</evidence>
<evidence type="ECO:0008006" key="9">
    <source>
        <dbReference type="Google" id="ProtNLM"/>
    </source>
</evidence>
<comment type="subcellular location">
    <subcellularLocation>
        <location evidence="1">Cell envelope</location>
    </subcellularLocation>
</comment>
<dbReference type="AlphaFoldDB" id="A0A6P2DJR1"/>
<dbReference type="Gene3D" id="2.40.50.100">
    <property type="match status" value="1"/>
</dbReference>
<evidence type="ECO:0000256" key="1">
    <source>
        <dbReference type="ARBA" id="ARBA00004196"/>
    </source>
</evidence>
<dbReference type="Gene3D" id="1.10.287.470">
    <property type="entry name" value="Helix hairpin bin"/>
    <property type="match status" value="1"/>
</dbReference>
<keyword evidence="8" id="KW-1185">Reference proteome</keyword>
<dbReference type="Pfam" id="PF25917">
    <property type="entry name" value="BSH_RND"/>
    <property type="match status" value="1"/>
</dbReference>
<evidence type="ECO:0000256" key="2">
    <source>
        <dbReference type="SAM" id="Coils"/>
    </source>
</evidence>
<dbReference type="KEGG" id="gms:SOIL9_74240"/>
<dbReference type="PANTHER" id="PTHR30386">
    <property type="entry name" value="MEMBRANE FUSION SUBUNIT OF EMRAB-TOLC MULTIDRUG EFFLUX PUMP"/>
    <property type="match status" value="1"/>
</dbReference>
<evidence type="ECO:0000259" key="5">
    <source>
        <dbReference type="Pfam" id="PF25917"/>
    </source>
</evidence>
<dbReference type="Gene3D" id="2.40.30.170">
    <property type="match status" value="1"/>
</dbReference>
<proteinExistence type="predicted"/>
<reference evidence="7 8" key="1">
    <citation type="submission" date="2019-05" db="EMBL/GenBank/DDBJ databases">
        <authorList>
            <consortium name="Science for Life Laboratories"/>
        </authorList>
    </citation>
    <scope>NUCLEOTIDE SEQUENCE [LARGE SCALE GENOMIC DNA]</scope>
    <source>
        <strain evidence="7">Soil9</strain>
    </source>
</reference>
<dbReference type="InterPro" id="IPR058625">
    <property type="entry name" value="MdtA-like_BSH"/>
</dbReference>
<evidence type="ECO:0000313" key="7">
    <source>
        <dbReference type="EMBL" id="VTS02715.1"/>
    </source>
</evidence>
<keyword evidence="4" id="KW-0812">Transmembrane</keyword>
<evidence type="ECO:0000313" key="8">
    <source>
        <dbReference type="Proteomes" id="UP000464178"/>
    </source>
</evidence>